<dbReference type="RefSeq" id="WP_004456832.1">
    <property type="nucleotide sequence ID" value="NZ_ABDW01000020.1"/>
</dbReference>
<feature type="transmembrane region" description="Helical" evidence="1">
    <location>
        <begin position="114"/>
        <end position="133"/>
    </location>
</feature>
<evidence type="ECO:0000256" key="1">
    <source>
        <dbReference type="SAM" id="Phobius"/>
    </source>
</evidence>
<comment type="caution">
    <text evidence="2">The sequence shown here is derived from an EMBL/GenBank/DDBJ whole genome shotgun (WGS) entry which is preliminary data.</text>
</comment>
<keyword evidence="1" id="KW-0472">Membrane</keyword>
<name>B1BUL9_CLOPF</name>
<feature type="transmembrane region" description="Helical" evidence="1">
    <location>
        <begin position="176"/>
        <end position="194"/>
    </location>
</feature>
<feature type="transmembrane region" description="Helical" evidence="1">
    <location>
        <begin position="21"/>
        <end position="40"/>
    </location>
</feature>
<accession>B1BUL9</accession>
<dbReference type="Proteomes" id="UP000005337">
    <property type="component" value="Unassembled WGS sequence"/>
</dbReference>
<dbReference type="InterPro" id="IPR010390">
    <property type="entry name" value="ABC-2_transporter-like"/>
</dbReference>
<organism evidence="2 3">
    <name type="scientific">Clostridium perfringens E str. JGS1987</name>
    <dbReference type="NCBI Taxonomy" id="451755"/>
    <lineage>
        <taxon>Bacteria</taxon>
        <taxon>Bacillati</taxon>
        <taxon>Bacillota</taxon>
        <taxon>Clostridia</taxon>
        <taxon>Eubacteriales</taxon>
        <taxon>Clostridiaceae</taxon>
        <taxon>Clostridium</taxon>
    </lineage>
</organism>
<dbReference type="EMBL" id="ABDW01000020">
    <property type="protein sequence ID" value="EDT14591.1"/>
    <property type="molecule type" value="Genomic_DNA"/>
</dbReference>
<keyword evidence="1" id="KW-0812">Transmembrane</keyword>
<feature type="transmembrane region" description="Helical" evidence="1">
    <location>
        <begin position="145"/>
        <end position="169"/>
    </location>
</feature>
<dbReference type="AlphaFoldDB" id="B1BUL9"/>
<feature type="transmembrane region" description="Helical" evidence="1">
    <location>
        <begin position="60"/>
        <end position="78"/>
    </location>
</feature>
<evidence type="ECO:0000313" key="2">
    <source>
        <dbReference type="EMBL" id="EDT14591.1"/>
    </source>
</evidence>
<proteinExistence type="predicted"/>
<keyword evidence="1" id="KW-1133">Transmembrane helix</keyword>
<feature type="transmembrane region" description="Helical" evidence="1">
    <location>
        <begin position="232"/>
        <end position="251"/>
    </location>
</feature>
<sequence>MEVYYQLIKVAIKKQLQYSKSIIIFFIVNSMKIMLYYTLFNAIYKYNGTSEILGYTSTQMIWYFGLLSATWSLIWSSIDWQLSTSIINGNFAMELLKPISIFSRGLCESIGTSIISFFTEFLLLLLVQSFFIFPNFLNLISIIKYLVLLVFAFIMNYLINFICGIAAFVTTNIKSVINFKFMLFAVFGGSYIPLNFLPESIKNISCYLPFQYIIYWPIQFFLNTEETSEVKVFLYVIINQILWILVLYIIYRILWKKAIKKYVSFGG</sequence>
<dbReference type="PANTHER" id="PTHR36832:SF1">
    <property type="entry name" value="SLR1174 PROTEIN"/>
    <property type="match status" value="1"/>
</dbReference>
<dbReference type="PANTHER" id="PTHR36832">
    <property type="entry name" value="SLR1174 PROTEIN-RELATED"/>
    <property type="match status" value="1"/>
</dbReference>
<gene>
    <name evidence="2" type="ORF">AC3_A0427</name>
</gene>
<reference evidence="2 3" key="1">
    <citation type="submission" date="2007-07" db="EMBL/GenBank/DDBJ databases">
        <title>Annotation of Clostridium perfringens E str. JGS1987.</title>
        <authorList>
            <person name="Paulsen I."/>
            <person name="Sebastian Y."/>
        </authorList>
    </citation>
    <scope>NUCLEOTIDE SEQUENCE [LARGE SCALE GENOMIC DNA]</scope>
    <source>
        <strain evidence="3">E str. JGS1987</strain>
    </source>
</reference>
<evidence type="ECO:0000313" key="3">
    <source>
        <dbReference type="Proteomes" id="UP000005337"/>
    </source>
</evidence>
<protein>
    <submittedName>
        <fullName evidence="2">Permease component</fullName>
    </submittedName>
</protein>
<dbReference type="Pfam" id="PF06182">
    <property type="entry name" value="ABC2_membrane_6"/>
    <property type="match status" value="1"/>
</dbReference>